<accession>A0ABY7QLP4</accession>
<protein>
    <submittedName>
        <fullName evidence="3">T9SS type A sorting domain-containing protein</fullName>
    </submittedName>
</protein>
<name>A0ABY7QLP4_9FLAO</name>
<organism evidence="3 4">
    <name type="scientific">Chryseobacterium camelliae</name>
    <dbReference type="NCBI Taxonomy" id="1265445"/>
    <lineage>
        <taxon>Bacteria</taxon>
        <taxon>Pseudomonadati</taxon>
        <taxon>Bacteroidota</taxon>
        <taxon>Flavobacteriia</taxon>
        <taxon>Flavobacteriales</taxon>
        <taxon>Weeksellaceae</taxon>
        <taxon>Chryseobacterium group</taxon>
        <taxon>Chryseobacterium</taxon>
    </lineage>
</organism>
<evidence type="ECO:0000313" key="4">
    <source>
        <dbReference type="Proteomes" id="UP001210978"/>
    </source>
</evidence>
<dbReference type="Pfam" id="PF18962">
    <property type="entry name" value="Por_Secre_tail"/>
    <property type="match status" value="1"/>
</dbReference>
<dbReference type="Proteomes" id="UP001210978">
    <property type="component" value="Chromosome"/>
</dbReference>
<evidence type="ECO:0000256" key="1">
    <source>
        <dbReference type="ARBA" id="ARBA00022729"/>
    </source>
</evidence>
<feature type="domain" description="Secretion system C-terminal sorting" evidence="2">
    <location>
        <begin position="210"/>
        <end position="276"/>
    </location>
</feature>
<reference evidence="3 4" key="1">
    <citation type="submission" date="2023-01" db="EMBL/GenBank/DDBJ databases">
        <title>Complete genome of Chryseobacterium camelliae VAN22-5A.</title>
        <authorList>
            <person name="Zong G."/>
            <person name="Cao G."/>
        </authorList>
    </citation>
    <scope>NUCLEOTIDE SEQUENCE [LARGE SCALE GENOMIC DNA]</scope>
    <source>
        <strain evidence="3 4">VAN22-5A</strain>
    </source>
</reference>
<keyword evidence="1" id="KW-0732">Signal</keyword>
<evidence type="ECO:0000313" key="3">
    <source>
        <dbReference type="EMBL" id="WBV60148.1"/>
    </source>
</evidence>
<gene>
    <name evidence="3" type="ORF">PFY12_14045</name>
</gene>
<dbReference type="RefSeq" id="WP_271148489.1">
    <property type="nucleotide sequence ID" value="NZ_CP115859.1"/>
</dbReference>
<dbReference type="NCBIfam" id="TIGR04183">
    <property type="entry name" value="Por_Secre_tail"/>
    <property type="match status" value="1"/>
</dbReference>
<keyword evidence="4" id="KW-1185">Reference proteome</keyword>
<dbReference type="InterPro" id="IPR026444">
    <property type="entry name" value="Secre_tail"/>
</dbReference>
<evidence type="ECO:0000259" key="2">
    <source>
        <dbReference type="Pfam" id="PF18962"/>
    </source>
</evidence>
<sequence>MSLAKTYLQVGQHRIYAVNLQASSSSVVYNMIYDGYATGRSFWGIQRNHRNEIYISSPYYEYLSKITNPDTYGASGLNLDEIYLQGKKTYLGLPQQLLMTNIVEPECIPYKILQNTEPNVDYIHAVSDYIIASDNYSVNAGNGHIGMKAGNYIKLLPNTYIKGGSDFLATIAPCKEIIEESIQKHPINHQEKVSLTLDLTNNVDTEIVNVYPNPASDFIKIDTKTKVLAWELYDISGKIVLKGNSDKIDVKSMTKGAYVLSVTIEKGIKVSKKIIVK</sequence>
<dbReference type="EMBL" id="CP115859">
    <property type="protein sequence ID" value="WBV60148.1"/>
    <property type="molecule type" value="Genomic_DNA"/>
</dbReference>
<proteinExistence type="predicted"/>